<gene>
    <name evidence="2" type="ORF">TRFO_34284</name>
</gene>
<dbReference type="Proteomes" id="UP000179807">
    <property type="component" value="Unassembled WGS sequence"/>
</dbReference>
<comment type="caution">
    <text evidence="2">The sequence shown here is derived from an EMBL/GenBank/DDBJ whole genome shotgun (WGS) entry which is preliminary data.</text>
</comment>
<protein>
    <submittedName>
        <fullName evidence="2">Uncharacterized protein</fullName>
    </submittedName>
</protein>
<organism evidence="2 3">
    <name type="scientific">Tritrichomonas foetus</name>
    <dbReference type="NCBI Taxonomy" id="1144522"/>
    <lineage>
        <taxon>Eukaryota</taxon>
        <taxon>Metamonada</taxon>
        <taxon>Parabasalia</taxon>
        <taxon>Tritrichomonadida</taxon>
        <taxon>Tritrichomonadidae</taxon>
        <taxon>Tritrichomonas</taxon>
    </lineage>
</organism>
<keyword evidence="3" id="KW-1185">Reference proteome</keyword>
<proteinExistence type="predicted"/>
<feature type="compositionally biased region" description="Low complexity" evidence="1">
    <location>
        <begin position="265"/>
        <end position="286"/>
    </location>
</feature>
<name>A0A1J4JJH1_9EUKA</name>
<evidence type="ECO:0000313" key="3">
    <source>
        <dbReference type="Proteomes" id="UP000179807"/>
    </source>
</evidence>
<dbReference type="EMBL" id="MLAK01001012">
    <property type="protein sequence ID" value="OHS99310.1"/>
    <property type="molecule type" value="Genomic_DNA"/>
</dbReference>
<dbReference type="AlphaFoldDB" id="A0A1J4JJH1"/>
<reference evidence="2" key="1">
    <citation type="submission" date="2016-10" db="EMBL/GenBank/DDBJ databases">
        <authorList>
            <person name="Benchimol M."/>
            <person name="Almeida L.G."/>
            <person name="Vasconcelos A.T."/>
            <person name="Perreira-Neves A."/>
            <person name="Rosa I.A."/>
            <person name="Tasca T."/>
            <person name="Bogo M.R."/>
            <person name="de Souza W."/>
        </authorList>
    </citation>
    <scope>NUCLEOTIDE SEQUENCE [LARGE SCALE GENOMIC DNA]</scope>
    <source>
        <strain evidence="2">K</strain>
    </source>
</reference>
<dbReference type="RefSeq" id="XP_068352447.1">
    <property type="nucleotide sequence ID" value="XM_068509584.1"/>
</dbReference>
<accession>A0A1J4JJH1</accession>
<evidence type="ECO:0000256" key="1">
    <source>
        <dbReference type="SAM" id="MobiDB-lite"/>
    </source>
</evidence>
<sequence>MSVKGRLANLVTAKPEINYTEKDDADPNIGTDTRAAVDNLDFETAERITMNSRLSNHNYLRDTSAKLMMDLDEEDNQVHEEKLRLENTLKERAEEDAQTIKHEYQSKFARLVTKHRREAEELKEKWIQHHNHAESVAMKKIEDLKHTSKVLASCECYEAAKDLRDRTVLNENQIIYNETNPVDQQFHSQFDTMISRHREMYDALFVEMNNKIHLARQDADVQFVKENVELTYRTALSPVEMMKKISQSEDMSIAEKTSMIRTMTPSKLSPLSSRASSRMRQSQQQEMSEEPLE</sequence>
<dbReference type="GeneID" id="94844288"/>
<dbReference type="VEuPathDB" id="TrichDB:TRFO_34284"/>
<evidence type="ECO:0000313" key="2">
    <source>
        <dbReference type="EMBL" id="OHS99310.1"/>
    </source>
</evidence>
<feature type="region of interest" description="Disordered" evidence="1">
    <location>
        <begin position="257"/>
        <end position="293"/>
    </location>
</feature>